<evidence type="ECO:0000256" key="1">
    <source>
        <dbReference type="ARBA" id="ARBA00001282"/>
    </source>
</evidence>
<dbReference type="EMBL" id="CP048104">
    <property type="protein sequence ID" value="QKG85619.1"/>
    <property type="molecule type" value="Genomic_DNA"/>
</dbReference>
<organism evidence="8 9">
    <name type="scientific">Kroppenstedtia pulmonis</name>
    <dbReference type="NCBI Taxonomy" id="1380685"/>
    <lineage>
        <taxon>Bacteria</taxon>
        <taxon>Bacillati</taxon>
        <taxon>Bacillota</taxon>
        <taxon>Bacilli</taxon>
        <taxon>Bacillales</taxon>
        <taxon>Thermoactinomycetaceae</taxon>
        <taxon>Kroppenstedtia</taxon>
    </lineage>
</organism>
<dbReference type="KEGG" id="kpul:GXN76_14985"/>
<sequence length="237" mass="26494">MGVGVVIPAAGQGRRMGTSVSKQFLDLAGEPVLIRTLRTFTSYVAISRIVVVVREEEKTGTNLLLEKHGLLPPNVEVVTGGEERQQSVYNGLKALDTEWVMVHDAVRPFVTHDRLDALLDAMRENKAAILAVPVKDTVKRVNEEKLVVDTPERKSLWAVQTPQAFQRDLLMEAHQKGEEEGWSVTDDAMLVEKLGREIKVVEGDYANLKLTTPEDLVLAEAIWKMRSQADDENRTRV</sequence>
<dbReference type="UniPathway" id="UPA00056">
    <property type="reaction ID" value="UER00093"/>
</dbReference>
<dbReference type="PANTHER" id="PTHR32125:SF4">
    <property type="entry name" value="2-C-METHYL-D-ERYTHRITOL 4-PHOSPHATE CYTIDYLYLTRANSFERASE, CHLOROPLASTIC"/>
    <property type="match status" value="1"/>
</dbReference>
<dbReference type="PANTHER" id="PTHR32125">
    <property type="entry name" value="2-C-METHYL-D-ERYTHRITOL 4-PHOSPHATE CYTIDYLYLTRANSFERASE, CHLOROPLASTIC"/>
    <property type="match status" value="1"/>
</dbReference>
<dbReference type="Proteomes" id="UP000503088">
    <property type="component" value="Chromosome"/>
</dbReference>
<reference evidence="8 9" key="1">
    <citation type="submission" date="2020-01" db="EMBL/GenBank/DDBJ databases">
        <authorList>
            <person name="Gulvik C.A."/>
            <person name="Batra D.G."/>
        </authorList>
    </citation>
    <scope>NUCLEOTIDE SEQUENCE [LARGE SCALE GENOMIC DNA]</scope>
    <source>
        <strain evidence="8 9">W9323</strain>
    </source>
</reference>
<dbReference type="SUPFAM" id="SSF53448">
    <property type="entry name" value="Nucleotide-diphospho-sugar transferases"/>
    <property type="match status" value="1"/>
</dbReference>
<accession>A0A7D3XKG3</accession>
<dbReference type="EC" id="2.7.7.60" evidence="7"/>
<dbReference type="AlphaFoldDB" id="A0A7D3XKG3"/>
<keyword evidence="6 7" id="KW-0414">Isoprene biosynthesis</keyword>
<dbReference type="CDD" id="cd02516">
    <property type="entry name" value="CDP-ME_synthetase"/>
    <property type="match status" value="1"/>
</dbReference>
<evidence type="ECO:0000256" key="3">
    <source>
        <dbReference type="ARBA" id="ARBA00009789"/>
    </source>
</evidence>
<dbReference type="InterPro" id="IPR018294">
    <property type="entry name" value="ISPD_synthase_CS"/>
</dbReference>
<feature type="site" description="Positions MEP for the nucleophilic attack" evidence="7">
    <location>
        <position position="153"/>
    </location>
</feature>
<evidence type="ECO:0000256" key="5">
    <source>
        <dbReference type="ARBA" id="ARBA00022695"/>
    </source>
</evidence>
<name>A0A7D3XKG3_9BACL</name>
<dbReference type="InterPro" id="IPR034683">
    <property type="entry name" value="IspD/TarI"/>
</dbReference>
<evidence type="ECO:0000256" key="6">
    <source>
        <dbReference type="ARBA" id="ARBA00023229"/>
    </source>
</evidence>
<comment type="catalytic activity">
    <reaction evidence="1 7">
        <text>2-C-methyl-D-erythritol 4-phosphate + CTP + H(+) = 4-CDP-2-C-methyl-D-erythritol + diphosphate</text>
        <dbReference type="Rhea" id="RHEA:13429"/>
        <dbReference type="ChEBI" id="CHEBI:15378"/>
        <dbReference type="ChEBI" id="CHEBI:33019"/>
        <dbReference type="ChEBI" id="CHEBI:37563"/>
        <dbReference type="ChEBI" id="CHEBI:57823"/>
        <dbReference type="ChEBI" id="CHEBI:58262"/>
        <dbReference type="EC" id="2.7.7.60"/>
    </reaction>
</comment>
<dbReference type="GO" id="GO:0019288">
    <property type="term" value="P:isopentenyl diphosphate biosynthetic process, methylerythritol 4-phosphate pathway"/>
    <property type="evidence" value="ECO:0007669"/>
    <property type="project" value="UniProtKB-UniRule"/>
</dbReference>
<dbReference type="GO" id="GO:0050518">
    <property type="term" value="F:2-C-methyl-D-erythritol 4-phosphate cytidylyltransferase activity"/>
    <property type="evidence" value="ECO:0007669"/>
    <property type="project" value="UniProtKB-UniRule"/>
</dbReference>
<dbReference type="Pfam" id="PF01128">
    <property type="entry name" value="IspD"/>
    <property type="match status" value="1"/>
</dbReference>
<protein>
    <recommendedName>
        <fullName evidence="7">2-C-methyl-D-erythritol 4-phosphate cytidylyltransferase</fullName>
        <ecNumber evidence="7">2.7.7.60</ecNumber>
    </recommendedName>
    <alternativeName>
        <fullName evidence="7">4-diphosphocytidyl-2C-methyl-D-erythritol synthase</fullName>
    </alternativeName>
    <alternativeName>
        <fullName evidence="7">MEP cytidylyltransferase</fullName>
        <shortName evidence="7">MCT</shortName>
    </alternativeName>
</protein>
<dbReference type="PROSITE" id="PS01295">
    <property type="entry name" value="ISPD"/>
    <property type="match status" value="1"/>
</dbReference>
<evidence type="ECO:0000256" key="4">
    <source>
        <dbReference type="ARBA" id="ARBA00022679"/>
    </source>
</evidence>
<proteinExistence type="inferred from homology"/>
<keyword evidence="9" id="KW-1185">Reference proteome</keyword>
<evidence type="ECO:0000256" key="2">
    <source>
        <dbReference type="ARBA" id="ARBA00004787"/>
    </source>
</evidence>
<dbReference type="InterPro" id="IPR050088">
    <property type="entry name" value="IspD/TarI_cytidylyltransf_bact"/>
</dbReference>
<dbReference type="InterPro" id="IPR001228">
    <property type="entry name" value="IspD"/>
</dbReference>
<keyword evidence="5 7" id="KW-0548">Nucleotidyltransferase</keyword>
<dbReference type="InterPro" id="IPR029044">
    <property type="entry name" value="Nucleotide-diphossugar_trans"/>
</dbReference>
<feature type="site" description="Transition state stabilizer" evidence="7">
    <location>
        <position position="15"/>
    </location>
</feature>
<dbReference type="NCBIfam" id="TIGR00453">
    <property type="entry name" value="ispD"/>
    <property type="match status" value="1"/>
</dbReference>
<comment type="function">
    <text evidence="7">Catalyzes the formation of 4-diphosphocytidyl-2-C-methyl-D-erythritol from CTP and 2-C-methyl-D-erythritol 4-phosphate (MEP).</text>
</comment>
<keyword evidence="4 7" id="KW-0808">Transferase</keyword>
<dbReference type="FunFam" id="3.90.550.10:FF:000003">
    <property type="entry name" value="2-C-methyl-D-erythritol 4-phosphate cytidylyltransferase"/>
    <property type="match status" value="1"/>
</dbReference>
<evidence type="ECO:0000313" key="9">
    <source>
        <dbReference type="Proteomes" id="UP000503088"/>
    </source>
</evidence>
<comment type="similarity">
    <text evidence="3 7">Belongs to the IspD/TarI cytidylyltransferase family. IspD subfamily.</text>
</comment>
<feature type="site" description="Transition state stabilizer" evidence="7">
    <location>
        <position position="22"/>
    </location>
</feature>
<evidence type="ECO:0000313" key="8">
    <source>
        <dbReference type="EMBL" id="QKG85619.1"/>
    </source>
</evidence>
<feature type="site" description="Positions MEP for the nucleophilic attack" evidence="7">
    <location>
        <position position="209"/>
    </location>
</feature>
<comment type="pathway">
    <text evidence="2 7">Isoprenoid biosynthesis; isopentenyl diphosphate biosynthesis via DXP pathway; isopentenyl diphosphate from 1-deoxy-D-xylulose 5-phosphate: step 2/6.</text>
</comment>
<dbReference type="Gene3D" id="3.90.550.10">
    <property type="entry name" value="Spore Coat Polysaccharide Biosynthesis Protein SpsA, Chain A"/>
    <property type="match status" value="1"/>
</dbReference>
<evidence type="ECO:0000256" key="7">
    <source>
        <dbReference type="HAMAP-Rule" id="MF_00108"/>
    </source>
</evidence>
<dbReference type="HAMAP" id="MF_00108">
    <property type="entry name" value="IspD"/>
    <property type="match status" value="1"/>
</dbReference>
<gene>
    <name evidence="7 8" type="primary">ispD</name>
    <name evidence="8" type="ORF">GXN76_14985</name>
</gene>